<comment type="subunit">
    <text evidence="8">Heterododecamer (2C3:3R2) of six catalytic PyrB chains organized as two trimers (C3), and six regulatory PyrI chains organized as three dimers (R2).</text>
</comment>
<dbReference type="Pfam" id="PF00185">
    <property type="entry name" value="OTCace"/>
    <property type="match status" value="1"/>
</dbReference>
<dbReference type="PRINTS" id="PR00101">
    <property type="entry name" value="ATCASE"/>
</dbReference>
<dbReference type="PRINTS" id="PR00100">
    <property type="entry name" value="AOTCASE"/>
</dbReference>
<dbReference type="RefSeq" id="WP_105743504.1">
    <property type="nucleotide sequence ID" value="NZ_PVBR01000015.1"/>
</dbReference>
<feature type="domain" description="Aspartate/ornithine carbamoyltransferase Asp/Orn-binding" evidence="9">
    <location>
        <begin position="165"/>
        <end position="308"/>
    </location>
</feature>
<dbReference type="Gene3D" id="3.40.50.1370">
    <property type="entry name" value="Aspartate/ornithine carbamoyltransferase"/>
    <property type="match status" value="2"/>
</dbReference>
<feature type="binding site" evidence="8">
    <location>
        <position position="272"/>
    </location>
    <ligand>
        <name>carbamoyl phosphate</name>
        <dbReference type="ChEBI" id="CHEBI:58228"/>
    </ligand>
</feature>
<dbReference type="EC" id="2.1.3.2" evidence="8"/>
<organism evidence="11 12">
    <name type="scientific">Phyllobacterium phragmitis</name>
    <dbReference type="NCBI Taxonomy" id="2670329"/>
    <lineage>
        <taxon>Bacteria</taxon>
        <taxon>Pseudomonadati</taxon>
        <taxon>Pseudomonadota</taxon>
        <taxon>Alphaproteobacteria</taxon>
        <taxon>Hyphomicrobiales</taxon>
        <taxon>Phyllobacteriaceae</taxon>
        <taxon>Phyllobacterium</taxon>
    </lineage>
</organism>
<dbReference type="Proteomes" id="UP000239434">
    <property type="component" value="Unassembled WGS sequence"/>
</dbReference>
<feature type="binding site" evidence="8">
    <location>
        <position position="146"/>
    </location>
    <ligand>
        <name>carbamoyl phosphate</name>
        <dbReference type="ChEBI" id="CHEBI:58228"/>
    </ligand>
</feature>
<sequence length="327" mass="35338">MTSNPASPIFPHRHLLGIKGLSPQDIVCLLDLADQEVAISRQSEKKKTSLRGRTQINLFFESSTRTQSSFELAGKRLGADVMNMSVGNSSVKKGETLIDTAMTLNAMRPDILVIRHASAGAAALLAQKVGCSVVNAGDGAHEHPTQALLDALTIRRAKGKVERLIVAICGDVLHSRVARSNILALNALGARVRVVAPSTLLPQGIAQMGVEVFNTMEEGLKDADVVMMLRLQRERMAGSFVPSVREYFRYYGLDREKLKIAKPDALVMHPGPMNRGVEIASDVADGPQSVIQQQVEMGVAVRMAIMEALLDPRRNEDQSGPTAGGWA</sequence>
<evidence type="ECO:0000256" key="6">
    <source>
        <dbReference type="ARBA" id="ARBA00043884"/>
    </source>
</evidence>
<evidence type="ECO:0000256" key="8">
    <source>
        <dbReference type="HAMAP-Rule" id="MF_00001"/>
    </source>
</evidence>
<evidence type="ECO:0000256" key="7">
    <source>
        <dbReference type="ARBA" id="ARBA00048859"/>
    </source>
</evidence>
<comment type="pathway">
    <text evidence="2 8">Pyrimidine metabolism; UMP biosynthesis via de novo pathway; (S)-dihydroorotate from bicarbonate: step 2/3.</text>
</comment>
<dbReference type="SUPFAM" id="SSF53671">
    <property type="entry name" value="Aspartate/ornithine carbamoyltransferase"/>
    <property type="match status" value="1"/>
</dbReference>
<proteinExistence type="inferred from homology"/>
<dbReference type="NCBIfam" id="NF002032">
    <property type="entry name" value="PRK00856.1"/>
    <property type="match status" value="1"/>
</dbReference>
<feature type="binding site" evidence="8">
    <location>
        <position position="65"/>
    </location>
    <ligand>
        <name>carbamoyl phosphate</name>
        <dbReference type="ChEBI" id="CHEBI:58228"/>
    </ligand>
</feature>
<name>A0A2S9IN64_9HYPH</name>
<dbReference type="Pfam" id="PF02729">
    <property type="entry name" value="OTCace_N"/>
    <property type="match status" value="1"/>
</dbReference>
<dbReference type="GO" id="GO:0044205">
    <property type="term" value="P:'de novo' UMP biosynthetic process"/>
    <property type="evidence" value="ECO:0007669"/>
    <property type="project" value="UniProtKB-UniRule"/>
</dbReference>
<comment type="similarity">
    <text evidence="3 8">Belongs to the aspartate/ornithine carbamoyltransferase superfamily. ATCase family.</text>
</comment>
<dbReference type="InterPro" id="IPR006131">
    <property type="entry name" value="Asp_carbamoyltransf_Asp/Orn-bd"/>
</dbReference>
<accession>A0A2S9IN64</accession>
<dbReference type="EMBL" id="PVBR01000015">
    <property type="protein sequence ID" value="PRD41971.1"/>
    <property type="molecule type" value="Genomic_DNA"/>
</dbReference>
<dbReference type="FunFam" id="3.40.50.1370:FF:000007">
    <property type="entry name" value="Aspartate carbamoyltransferase"/>
    <property type="match status" value="1"/>
</dbReference>
<evidence type="ECO:0000256" key="3">
    <source>
        <dbReference type="ARBA" id="ARBA00008896"/>
    </source>
</evidence>
<gene>
    <name evidence="8 11" type="primary">pyrB</name>
    <name evidence="11" type="ORF">C5748_19025</name>
</gene>
<dbReference type="GO" id="GO:0006520">
    <property type="term" value="P:amino acid metabolic process"/>
    <property type="evidence" value="ECO:0007669"/>
    <property type="project" value="InterPro"/>
</dbReference>
<dbReference type="GO" id="GO:0005829">
    <property type="term" value="C:cytosol"/>
    <property type="evidence" value="ECO:0007669"/>
    <property type="project" value="TreeGrafter"/>
</dbReference>
<dbReference type="HAMAP" id="MF_00001">
    <property type="entry name" value="Asp_carb_tr"/>
    <property type="match status" value="1"/>
</dbReference>
<comment type="caution">
    <text evidence="11">The sequence shown here is derived from an EMBL/GenBank/DDBJ whole genome shotgun (WGS) entry which is preliminary data.</text>
</comment>
<comment type="function">
    <text evidence="6 8">Catalyzes the condensation of carbamoyl phosphate and aspartate to form carbamoyl aspartate and inorganic phosphate, the committed step in the de novo pyrimidine nucleotide biosynthesis pathway.</text>
</comment>
<evidence type="ECO:0000256" key="5">
    <source>
        <dbReference type="ARBA" id="ARBA00022975"/>
    </source>
</evidence>
<feature type="binding site" evidence="8">
    <location>
        <position position="93"/>
    </location>
    <ligand>
        <name>L-aspartate</name>
        <dbReference type="ChEBI" id="CHEBI:29991"/>
    </ligand>
</feature>
<dbReference type="PANTHER" id="PTHR45753">
    <property type="entry name" value="ORNITHINE CARBAMOYLTRANSFERASE, MITOCHONDRIAL"/>
    <property type="match status" value="1"/>
</dbReference>
<dbReference type="InterPro" id="IPR036901">
    <property type="entry name" value="Asp/Orn_carbamoylTrfase_sf"/>
</dbReference>
<reference evidence="11 12" key="1">
    <citation type="submission" date="2018-02" db="EMBL/GenBank/DDBJ databases">
        <title>The draft genome of Phyllobacterium sp. 1N-3.</title>
        <authorList>
            <person name="Liu L."/>
            <person name="Li L."/>
            <person name="Zhang X."/>
            <person name="Wang T."/>
            <person name="Liang L."/>
        </authorList>
    </citation>
    <scope>NUCLEOTIDE SEQUENCE [LARGE SCALE GENOMIC DNA]</scope>
    <source>
        <strain evidence="11 12">1N-3</strain>
    </source>
</reference>
<protein>
    <recommendedName>
        <fullName evidence="8">Aspartate carbamoyltransferase</fullName>
        <ecNumber evidence="8">2.1.3.2</ecNumber>
    </recommendedName>
    <alternativeName>
        <fullName evidence="8">Aspartate transcarbamylase</fullName>
        <shortName evidence="8">ATCase</shortName>
    </alternativeName>
</protein>
<keyword evidence="12" id="KW-1185">Reference proteome</keyword>
<feature type="binding site" evidence="8">
    <location>
        <position position="115"/>
    </location>
    <ligand>
        <name>carbamoyl phosphate</name>
        <dbReference type="ChEBI" id="CHEBI:58228"/>
    </ligand>
</feature>
<feature type="binding site" evidence="8">
    <location>
        <position position="271"/>
    </location>
    <ligand>
        <name>carbamoyl phosphate</name>
        <dbReference type="ChEBI" id="CHEBI:58228"/>
    </ligand>
</feature>
<dbReference type="InterPro" id="IPR006130">
    <property type="entry name" value="Asp/Orn_carbamoylTrfase"/>
</dbReference>
<dbReference type="PROSITE" id="PS00097">
    <property type="entry name" value="CARBAMOYLTRANSFERASE"/>
    <property type="match status" value="1"/>
</dbReference>
<dbReference type="InterPro" id="IPR002082">
    <property type="entry name" value="Asp_carbamoyltransf"/>
</dbReference>
<dbReference type="NCBIfam" id="TIGR00670">
    <property type="entry name" value="asp_carb_tr"/>
    <property type="match status" value="1"/>
</dbReference>
<comment type="catalytic activity">
    <reaction evidence="7 8">
        <text>carbamoyl phosphate + L-aspartate = N-carbamoyl-L-aspartate + phosphate + H(+)</text>
        <dbReference type="Rhea" id="RHEA:20013"/>
        <dbReference type="ChEBI" id="CHEBI:15378"/>
        <dbReference type="ChEBI" id="CHEBI:29991"/>
        <dbReference type="ChEBI" id="CHEBI:32814"/>
        <dbReference type="ChEBI" id="CHEBI:43474"/>
        <dbReference type="ChEBI" id="CHEBI:58228"/>
        <dbReference type="EC" id="2.1.3.2"/>
    </reaction>
</comment>
<feature type="domain" description="Aspartate/ornithine carbamoyltransferase carbamoyl-P binding" evidence="10">
    <location>
        <begin position="13"/>
        <end position="155"/>
    </location>
</feature>
<evidence type="ECO:0000313" key="12">
    <source>
        <dbReference type="Proteomes" id="UP000239434"/>
    </source>
</evidence>
<evidence type="ECO:0000256" key="1">
    <source>
        <dbReference type="ARBA" id="ARBA00003822"/>
    </source>
</evidence>
<evidence type="ECO:0000256" key="4">
    <source>
        <dbReference type="ARBA" id="ARBA00022679"/>
    </source>
</evidence>
<feature type="binding site" evidence="8">
    <location>
        <position position="143"/>
    </location>
    <ligand>
        <name>carbamoyl phosphate</name>
        <dbReference type="ChEBI" id="CHEBI:58228"/>
    </ligand>
</feature>
<dbReference type="GO" id="GO:0016597">
    <property type="term" value="F:amino acid binding"/>
    <property type="evidence" value="ECO:0007669"/>
    <property type="project" value="InterPro"/>
</dbReference>
<dbReference type="InterPro" id="IPR006132">
    <property type="entry name" value="Asp/Orn_carbamoyltranf_P-bd"/>
</dbReference>
<dbReference type="GO" id="GO:0004070">
    <property type="term" value="F:aspartate carbamoyltransferase activity"/>
    <property type="evidence" value="ECO:0007669"/>
    <property type="project" value="UniProtKB-UniRule"/>
</dbReference>
<feature type="binding site" evidence="8">
    <location>
        <position position="176"/>
    </location>
    <ligand>
        <name>L-aspartate</name>
        <dbReference type="ChEBI" id="CHEBI:29991"/>
    </ligand>
</feature>
<evidence type="ECO:0000259" key="10">
    <source>
        <dbReference type="Pfam" id="PF02729"/>
    </source>
</evidence>
<dbReference type="GO" id="GO:0006207">
    <property type="term" value="P:'de novo' pyrimidine nucleobase biosynthetic process"/>
    <property type="evidence" value="ECO:0007669"/>
    <property type="project" value="InterPro"/>
</dbReference>
<feature type="binding site" evidence="8">
    <location>
        <position position="66"/>
    </location>
    <ligand>
        <name>carbamoyl phosphate</name>
        <dbReference type="ChEBI" id="CHEBI:58228"/>
    </ligand>
</feature>
<keyword evidence="5 8" id="KW-0665">Pyrimidine biosynthesis</keyword>
<dbReference type="PANTHER" id="PTHR45753:SF6">
    <property type="entry name" value="ASPARTATE CARBAMOYLTRANSFERASE"/>
    <property type="match status" value="1"/>
</dbReference>
<evidence type="ECO:0000313" key="11">
    <source>
        <dbReference type="EMBL" id="PRD41971.1"/>
    </source>
</evidence>
<keyword evidence="4 8" id="KW-0808">Transferase</keyword>
<evidence type="ECO:0000259" key="9">
    <source>
        <dbReference type="Pfam" id="PF00185"/>
    </source>
</evidence>
<dbReference type="UniPathway" id="UPA00070">
    <property type="reaction ID" value="UER00116"/>
</dbReference>
<feature type="binding site" evidence="8">
    <location>
        <position position="230"/>
    </location>
    <ligand>
        <name>L-aspartate</name>
        <dbReference type="ChEBI" id="CHEBI:29991"/>
    </ligand>
</feature>
<comment type="function">
    <text evidence="1">Reversibly catalyzes the transfer of the carbamoyl group from carbamoyl phosphate (CP) to the N(epsilon) atom of ornithine (ORN) to produce L-citrulline.</text>
</comment>
<dbReference type="AlphaFoldDB" id="A0A2S9IN64"/>
<evidence type="ECO:0000256" key="2">
    <source>
        <dbReference type="ARBA" id="ARBA00004852"/>
    </source>
</evidence>